<dbReference type="CDD" id="cd16936">
    <property type="entry name" value="HATPase_RsbW-like"/>
    <property type="match status" value="1"/>
</dbReference>
<dbReference type="AlphaFoldDB" id="A0A8J7QC25"/>
<dbReference type="Gene3D" id="3.30.565.10">
    <property type="entry name" value="Histidine kinase-like ATPase, C-terminal domain"/>
    <property type="match status" value="1"/>
</dbReference>
<name>A0A8J7QC25_9BACT</name>
<evidence type="ECO:0000313" key="4">
    <source>
        <dbReference type="Proteomes" id="UP000664417"/>
    </source>
</evidence>
<gene>
    <name evidence="3" type="ORF">J3U88_22930</name>
</gene>
<accession>A0A8J7QC25</accession>
<keyword evidence="4" id="KW-1185">Reference proteome</keyword>
<keyword evidence="1" id="KW-0808">Transferase</keyword>
<dbReference type="SUPFAM" id="SSF55874">
    <property type="entry name" value="ATPase domain of HSP90 chaperone/DNA topoisomerase II/histidine kinase"/>
    <property type="match status" value="1"/>
</dbReference>
<keyword evidence="1" id="KW-0418">Kinase</keyword>
<reference evidence="3" key="1">
    <citation type="submission" date="2021-03" db="EMBL/GenBank/DDBJ databases">
        <authorList>
            <person name="Wang G."/>
        </authorList>
    </citation>
    <scope>NUCLEOTIDE SEQUENCE</scope>
    <source>
        <strain evidence="3">KCTC 12899</strain>
    </source>
</reference>
<dbReference type="GO" id="GO:0005524">
    <property type="term" value="F:ATP binding"/>
    <property type="evidence" value="ECO:0007669"/>
    <property type="project" value="UniProtKB-KW"/>
</dbReference>
<dbReference type="EMBL" id="JAFREP010000023">
    <property type="protein sequence ID" value="MBO1321354.1"/>
    <property type="molecule type" value="Genomic_DNA"/>
</dbReference>
<comment type="caution">
    <text evidence="3">The sequence shown here is derived from an EMBL/GenBank/DDBJ whole genome shotgun (WGS) entry which is preliminary data.</text>
</comment>
<dbReference type="PANTHER" id="PTHR35526:SF6">
    <property type="entry name" value="SLR1861 PROTEIN"/>
    <property type="match status" value="1"/>
</dbReference>
<dbReference type="Pfam" id="PF13581">
    <property type="entry name" value="HATPase_c_2"/>
    <property type="match status" value="1"/>
</dbReference>
<keyword evidence="1" id="KW-0723">Serine/threonine-protein kinase</keyword>
<dbReference type="PANTHER" id="PTHR35526">
    <property type="entry name" value="ANTI-SIGMA-F FACTOR RSBW-RELATED"/>
    <property type="match status" value="1"/>
</dbReference>
<sequence length="151" mass="16854">MSARTTLEISNEFEAIRGMSEAVEAFCREQGMDQHGLMSLNLALVEWVSNIIKYSGLPHGSHHIQLEISREDNAIVTTICDPGVAFNPSDTPEPDLESDIKDRPIGGLGIYIIRNLVDQFSYQRTGERNQITMRKQLRSAEPEENATNPAP</sequence>
<dbReference type="Proteomes" id="UP000664417">
    <property type="component" value="Unassembled WGS sequence"/>
</dbReference>
<evidence type="ECO:0000256" key="1">
    <source>
        <dbReference type="ARBA" id="ARBA00022527"/>
    </source>
</evidence>
<keyword evidence="3" id="KW-0547">Nucleotide-binding</keyword>
<evidence type="ECO:0000259" key="2">
    <source>
        <dbReference type="Pfam" id="PF13581"/>
    </source>
</evidence>
<protein>
    <submittedName>
        <fullName evidence="3">ATP-binding protein</fullName>
    </submittedName>
</protein>
<evidence type="ECO:0000313" key="3">
    <source>
        <dbReference type="EMBL" id="MBO1321354.1"/>
    </source>
</evidence>
<dbReference type="InterPro" id="IPR050267">
    <property type="entry name" value="Anti-sigma-factor_SerPK"/>
</dbReference>
<dbReference type="InterPro" id="IPR003594">
    <property type="entry name" value="HATPase_dom"/>
</dbReference>
<keyword evidence="3" id="KW-0067">ATP-binding</keyword>
<proteinExistence type="predicted"/>
<dbReference type="InterPro" id="IPR036890">
    <property type="entry name" value="HATPase_C_sf"/>
</dbReference>
<feature type="domain" description="Histidine kinase/HSP90-like ATPase" evidence="2">
    <location>
        <begin position="10"/>
        <end position="135"/>
    </location>
</feature>
<organism evidence="3 4">
    <name type="scientific">Acanthopleuribacter pedis</name>
    <dbReference type="NCBI Taxonomy" id="442870"/>
    <lineage>
        <taxon>Bacteria</taxon>
        <taxon>Pseudomonadati</taxon>
        <taxon>Acidobacteriota</taxon>
        <taxon>Holophagae</taxon>
        <taxon>Acanthopleuribacterales</taxon>
        <taxon>Acanthopleuribacteraceae</taxon>
        <taxon>Acanthopleuribacter</taxon>
    </lineage>
</organism>
<dbReference type="GO" id="GO:0004674">
    <property type="term" value="F:protein serine/threonine kinase activity"/>
    <property type="evidence" value="ECO:0007669"/>
    <property type="project" value="UniProtKB-KW"/>
</dbReference>
<dbReference type="RefSeq" id="WP_207861328.1">
    <property type="nucleotide sequence ID" value="NZ_JAFREP010000023.1"/>
</dbReference>